<dbReference type="Pfam" id="PF05235">
    <property type="entry name" value="CHAD"/>
    <property type="match status" value="1"/>
</dbReference>
<dbReference type="eggNOG" id="COG5607">
    <property type="taxonomic scope" value="Bacteria"/>
</dbReference>
<organism evidence="3 4">
    <name type="scientific">Citrifermentans bemidjiense (strain ATCC BAA-1014 / DSM 16622 / JCM 12645 / Bem)</name>
    <name type="common">Geobacter bemidjiensis</name>
    <dbReference type="NCBI Taxonomy" id="404380"/>
    <lineage>
        <taxon>Bacteria</taxon>
        <taxon>Pseudomonadati</taxon>
        <taxon>Thermodesulfobacteriota</taxon>
        <taxon>Desulfuromonadia</taxon>
        <taxon>Geobacterales</taxon>
        <taxon>Geobacteraceae</taxon>
        <taxon>Citrifermentans</taxon>
    </lineage>
</organism>
<dbReference type="STRING" id="404380.Gbem_3218"/>
<dbReference type="InterPro" id="IPR038186">
    <property type="entry name" value="CHAD_dom_sf"/>
</dbReference>
<gene>
    <name evidence="3" type="ordered locus">Gbem_3218</name>
</gene>
<dbReference type="EMBL" id="CP001124">
    <property type="protein sequence ID" value="ACH40217.1"/>
    <property type="molecule type" value="Genomic_DNA"/>
</dbReference>
<evidence type="ECO:0000313" key="4">
    <source>
        <dbReference type="Proteomes" id="UP000008825"/>
    </source>
</evidence>
<reference evidence="3 4" key="2">
    <citation type="journal article" date="2010" name="BMC Genomics">
        <title>The genome of Geobacter bemidjiensis, exemplar for the subsurface clade of Geobacter species that predominate in Fe(III)-reducing subsurface environments.</title>
        <authorList>
            <person name="Aklujkar M."/>
            <person name="Young N.D."/>
            <person name="Holmes D."/>
            <person name="Chavan M."/>
            <person name="Risso C."/>
            <person name="Kiss H.E."/>
            <person name="Han C.S."/>
            <person name="Land M.L."/>
            <person name="Lovley D.R."/>
        </authorList>
    </citation>
    <scope>NUCLEOTIDE SEQUENCE [LARGE SCALE GENOMIC DNA]</scope>
    <source>
        <strain evidence="4">ATCC BAA-1014 / DSM 16622 / JCM 12645 / Bem</strain>
    </source>
</reference>
<keyword evidence="4" id="KW-1185">Reference proteome</keyword>
<evidence type="ECO:0000259" key="2">
    <source>
        <dbReference type="PROSITE" id="PS51708"/>
    </source>
</evidence>
<dbReference type="PANTHER" id="PTHR39339">
    <property type="entry name" value="SLR1444 PROTEIN"/>
    <property type="match status" value="1"/>
</dbReference>
<name>B5E9P3_CITBB</name>
<dbReference type="OrthoDB" id="9777271at2"/>
<reference evidence="3 4" key="1">
    <citation type="submission" date="2008-07" db="EMBL/GenBank/DDBJ databases">
        <title>Complete sequence of Geobacter bemidjiensis BEM.</title>
        <authorList>
            <consortium name="US DOE Joint Genome Institute"/>
            <person name="Lucas S."/>
            <person name="Copeland A."/>
            <person name="Lapidus A."/>
            <person name="Glavina del Rio T."/>
            <person name="Dalin E."/>
            <person name="Tice H."/>
            <person name="Bruce D."/>
            <person name="Goodwin L."/>
            <person name="Pitluck S."/>
            <person name="Kiss H."/>
            <person name="Brettin T."/>
            <person name="Detter J.C."/>
            <person name="Han C."/>
            <person name="Kuske C.R."/>
            <person name="Schmutz J."/>
            <person name="Larimer F."/>
            <person name="Land M."/>
            <person name="Hauser L."/>
            <person name="Kyrpides N."/>
            <person name="Lykidis A."/>
            <person name="Lovley D."/>
            <person name="Richardson P."/>
        </authorList>
    </citation>
    <scope>NUCLEOTIDE SEQUENCE [LARGE SCALE GENOMIC DNA]</scope>
    <source>
        <strain evidence="4">ATCC BAA-1014 / DSM 16622 / JCM 12645 / Bem</strain>
    </source>
</reference>
<accession>B5E9P3</accession>
<proteinExistence type="predicted"/>
<evidence type="ECO:0000313" key="3">
    <source>
        <dbReference type="EMBL" id="ACH40217.1"/>
    </source>
</evidence>
<dbReference type="KEGG" id="gbm:Gbem_3218"/>
<dbReference type="SMART" id="SM00880">
    <property type="entry name" value="CHAD"/>
    <property type="match status" value="1"/>
</dbReference>
<protein>
    <submittedName>
        <fullName evidence="3">CHAD domain protein</fullName>
    </submittedName>
</protein>
<feature type="compositionally biased region" description="Basic residues" evidence="1">
    <location>
        <begin position="315"/>
        <end position="325"/>
    </location>
</feature>
<sequence>MARTIPSTGEPDSIRTWFASRTILTAAAKLFFANWKQVSKTLEEEQLHDLRVASRRLREALALFEPCSPSDAASKLSKRVRKVTRMLGPIRNADEAHLFFLELKQSRPQTDTAVLDELLRALEQERELARSQLAATLRHPRERRQTTTLLDALHDRLNLFRGQKANPFLDFRTFAEGALTERAETLALLLPAAAIEGDPAAQHRLRIAVKKMRYRVELMEPQLPSAGALRDKLKSHQEVLGKLHDLDVFTGMVRERMAEGSAKEKLLDVMEQLRHELFKRFMEQLQAMPLAAVPEEVRLLFPRRPQPDPAGSRQSRGRPFPRRKG</sequence>
<dbReference type="InterPro" id="IPR007899">
    <property type="entry name" value="CHAD_dom"/>
</dbReference>
<dbReference type="Proteomes" id="UP000008825">
    <property type="component" value="Chromosome"/>
</dbReference>
<dbReference type="PROSITE" id="PS51708">
    <property type="entry name" value="CHAD"/>
    <property type="match status" value="1"/>
</dbReference>
<dbReference type="PANTHER" id="PTHR39339:SF1">
    <property type="entry name" value="CHAD DOMAIN-CONTAINING PROTEIN"/>
    <property type="match status" value="1"/>
</dbReference>
<dbReference type="Gene3D" id="1.40.20.10">
    <property type="entry name" value="CHAD domain"/>
    <property type="match status" value="1"/>
</dbReference>
<dbReference type="HOGENOM" id="CLU_939292_0_0_7"/>
<dbReference type="AlphaFoldDB" id="B5E9P3"/>
<evidence type="ECO:0000256" key="1">
    <source>
        <dbReference type="SAM" id="MobiDB-lite"/>
    </source>
</evidence>
<dbReference type="RefSeq" id="WP_012531649.1">
    <property type="nucleotide sequence ID" value="NC_011146.1"/>
</dbReference>
<feature type="domain" description="CHAD" evidence="2">
    <location>
        <begin position="13"/>
        <end position="290"/>
    </location>
</feature>
<feature type="region of interest" description="Disordered" evidence="1">
    <location>
        <begin position="302"/>
        <end position="325"/>
    </location>
</feature>